<evidence type="ECO:0000259" key="8">
    <source>
        <dbReference type="Pfam" id="PF01850"/>
    </source>
</evidence>
<organism evidence="9 10">
    <name type="scientific">Candidatus Woesebacteria bacterium RIFCSPHIGHO2_01_FULL_38_26b</name>
    <dbReference type="NCBI Taxonomy" id="1802491"/>
    <lineage>
        <taxon>Bacteria</taxon>
        <taxon>Candidatus Woeseibacteriota</taxon>
    </lineage>
</organism>
<evidence type="ECO:0000256" key="5">
    <source>
        <dbReference type="ARBA" id="ARBA00022801"/>
    </source>
</evidence>
<dbReference type="GO" id="GO:0046872">
    <property type="term" value="F:metal ion binding"/>
    <property type="evidence" value="ECO:0007669"/>
    <property type="project" value="UniProtKB-KW"/>
</dbReference>
<evidence type="ECO:0000256" key="3">
    <source>
        <dbReference type="ARBA" id="ARBA00022722"/>
    </source>
</evidence>
<evidence type="ECO:0000256" key="6">
    <source>
        <dbReference type="ARBA" id="ARBA00022842"/>
    </source>
</evidence>
<comment type="similarity">
    <text evidence="7">Belongs to the PINc/VapC protein family.</text>
</comment>
<evidence type="ECO:0000313" key="10">
    <source>
        <dbReference type="Proteomes" id="UP000176741"/>
    </source>
</evidence>
<reference evidence="9 10" key="1">
    <citation type="journal article" date="2016" name="Nat. Commun.">
        <title>Thousands of microbial genomes shed light on interconnected biogeochemical processes in an aquifer system.</title>
        <authorList>
            <person name="Anantharaman K."/>
            <person name="Brown C.T."/>
            <person name="Hug L.A."/>
            <person name="Sharon I."/>
            <person name="Castelle C.J."/>
            <person name="Probst A.J."/>
            <person name="Thomas B.C."/>
            <person name="Singh A."/>
            <person name="Wilkins M.J."/>
            <person name="Karaoz U."/>
            <person name="Brodie E.L."/>
            <person name="Williams K.H."/>
            <person name="Hubbard S.S."/>
            <person name="Banfield J.F."/>
        </authorList>
    </citation>
    <scope>NUCLEOTIDE SEQUENCE [LARGE SCALE GENOMIC DNA]</scope>
</reference>
<evidence type="ECO:0000313" key="9">
    <source>
        <dbReference type="EMBL" id="OGM18976.1"/>
    </source>
</evidence>
<dbReference type="AlphaFoldDB" id="A0A1F7XVC5"/>
<comment type="cofactor">
    <cofactor evidence="1">
        <name>Mg(2+)</name>
        <dbReference type="ChEBI" id="CHEBI:18420"/>
    </cofactor>
</comment>
<dbReference type="InterPro" id="IPR029060">
    <property type="entry name" value="PIN-like_dom_sf"/>
</dbReference>
<dbReference type="SUPFAM" id="SSF88723">
    <property type="entry name" value="PIN domain-like"/>
    <property type="match status" value="1"/>
</dbReference>
<dbReference type="GO" id="GO:0016787">
    <property type="term" value="F:hydrolase activity"/>
    <property type="evidence" value="ECO:0007669"/>
    <property type="project" value="UniProtKB-KW"/>
</dbReference>
<keyword evidence="3" id="KW-0540">Nuclease</keyword>
<dbReference type="GO" id="GO:0004518">
    <property type="term" value="F:nuclease activity"/>
    <property type="evidence" value="ECO:0007669"/>
    <property type="project" value="UniProtKB-KW"/>
</dbReference>
<dbReference type="Proteomes" id="UP000176741">
    <property type="component" value="Unassembled WGS sequence"/>
</dbReference>
<keyword evidence="5" id="KW-0378">Hydrolase</keyword>
<keyword evidence="6" id="KW-0460">Magnesium</keyword>
<keyword evidence="2" id="KW-1277">Toxin-antitoxin system</keyword>
<proteinExistence type="inferred from homology"/>
<dbReference type="PANTHER" id="PTHR33653:SF1">
    <property type="entry name" value="RIBONUCLEASE VAPC2"/>
    <property type="match status" value="1"/>
</dbReference>
<dbReference type="InterPro" id="IPR002716">
    <property type="entry name" value="PIN_dom"/>
</dbReference>
<feature type="domain" description="PIN" evidence="8">
    <location>
        <begin position="4"/>
        <end position="121"/>
    </location>
</feature>
<dbReference type="Gene3D" id="3.40.50.1010">
    <property type="entry name" value="5'-nuclease"/>
    <property type="match status" value="1"/>
</dbReference>
<sequence length="129" mass="14505">MNRVVIDTDIVIDFLRTNSGLFPQLLQLQADGKIEILFSSITVLEIFAGESAKNQRNELLKLFSKFKIVPFDKDLAIFAGEVKRGKKLSITLADLIIGTSASKLKARLATRNKTDFKDIPFLKFFELPS</sequence>
<evidence type="ECO:0000256" key="1">
    <source>
        <dbReference type="ARBA" id="ARBA00001946"/>
    </source>
</evidence>
<comment type="caution">
    <text evidence="9">The sequence shown here is derived from an EMBL/GenBank/DDBJ whole genome shotgun (WGS) entry which is preliminary data.</text>
</comment>
<evidence type="ECO:0000256" key="4">
    <source>
        <dbReference type="ARBA" id="ARBA00022723"/>
    </source>
</evidence>
<dbReference type="Pfam" id="PF01850">
    <property type="entry name" value="PIN"/>
    <property type="match status" value="1"/>
</dbReference>
<protein>
    <recommendedName>
        <fullName evidence="8">PIN domain-containing protein</fullName>
    </recommendedName>
</protein>
<dbReference type="EMBL" id="MGGD01000084">
    <property type="protein sequence ID" value="OGM18976.1"/>
    <property type="molecule type" value="Genomic_DNA"/>
</dbReference>
<gene>
    <name evidence="9" type="ORF">A2771_01915</name>
</gene>
<dbReference type="PANTHER" id="PTHR33653">
    <property type="entry name" value="RIBONUCLEASE VAPC2"/>
    <property type="match status" value="1"/>
</dbReference>
<keyword evidence="4" id="KW-0479">Metal-binding</keyword>
<name>A0A1F7XVC5_9BACT</name>
<evidence type="ECO:0000256" key="2">
    <source>
        <dbReference type="ARBA" id="ARBA00022649"/>
    </source>
</evidence>
<evidence type="ECO:0000256" key="7">
    <source>
        <dbReference type="ARBA" id="ARBA00038093"/>
    </source>
</evidence>
<dbReference type="InterPro" id="IPR050556">
    <property type="entry name" value="Type_II_TA_system_RNase"/>
</dbReference>
<accession>A0A1F7XVC5</accession>